<proteinExistence type="inferred from homology"/>
<dbReference type="STRING" id="1433126.BN938_1177"/>
<dbReference type="Gene3D" id="3.40.50.1000">
    <property type="entry name" value="HAD superfamily/HAD-like"/>
    <property type="match status" value="1"/>
</dbReference>
<evidence type="ECO:0000256" key="7">
    <source>
        <dbReference type="ARBA" id="ARBA00023277"/>
    </source>
</evidence>
<dbReference type="InterPro" id="IPR023198">
    <property type="entry name" value="PGP-like_dom2"/>
</dbReference>
<protein>
    <recommendedName>
        <fullName evidence="10">Beta-phosphoglucomutase</fullName>
        <ecNumber evidence="9">5.4.2.6</ecNumber>
    </recommendedName>
</protein>
<dbReference type="SUPFAM" id="SSF56784">
    <property type="entry name" value="HAD-like"/>
    <property type="match status" value="1"/>
</dbReference>
<dbReference type="InterPro" id="IPR010976">
    <property type="entry name" value="B-phosphoglucomutase_hydrolase"/>
</dbReference>
<dbReference type="InterPro" id="IPR051600">
    <property type="entry name" value="Beta-PGM-like"/>
</dbReference>
<dbReference type="InterPro" id="IPR023214">
    <property type="entry name" value="HAD_sf"/>
</dbReference>
<dbReference type="eggNOG" id="COG0637">
    <property type="taxonomic scope" value="Bacteria"/>
</dbReference>
<dbReference type="AlphaFoldDB" id="A0A060R7K8"/>
<dbReference type="InterPro" id="IPR006439">
    <property type="entry name" value="HAD-SF_hydro_IA"/>
</dbReference>
<name>A0A060R7K8_9BACT</name>
<dbReference type="NCBIfam" id="TIGR02009">
    <property type="entry name" value="PGMB-YQAB-SF"/>
    <property type="match status" value="1"/>
</dbReference>
<dbReference type="HOGENOM" id="CLU_045011_13_2_10"/>
<dbReference type="EC" id="5.4.2.6" evidence="9"/>
<comment type="catalytic activity">
    <reaction evidence="8">
        <text>beta-D-glucose 1-phosphate = beta-D-glucose 6-phosphate</text>
        <dbReference type="Rhea" id="RHEA:20113"/>
        <dbReference type="ChEBI" id="CHEBI:57684"/>
        <dbReference type="ChEBI" id="CHEBI:58247"/>
        <dbReference type="EC" id="5.4.2.6"/>
    </reaction>
</comment>
<dbReference type="OrthoDB" id="9797743at2"/>
<organism evidence="11 12">
    <name type="scientific">Mucinivorans hirudinis</name>
    <dbReference type="NCBI Taxonomy" id="1433126"/>
    <lineage>
        <taxon>Bacteria</taxon>
        <taxon>Pseudomonadati</taxon>
        <taxon>Bacteroidota</taxon>
        <taxon>Bacteroidia</taxon>
        <taxon>Bacteroidales</taxon>
        <taxon>Rikenellaceae</taxon>
        <taxon>Mucinivorans</taxon>
    </lineage>
</organism>
<dbReference type="EMBL" id="HG934468">
    <property type="protein sequence ID" value="CDN31271.1"/>
    <property type="molecule type" value="Genomic_DNA"/>
</dbReference>
<dbReference type="KEGG" id="rbc:BN938_1177"/>
<evidence type="ECO:0000256" key="4">
    <source>
        <dbReference type="ARBA" id="ARBA00022723"/>
    </source>
</evidence>
<keyword evidence="4" id="KW-0479">Metal-binding</keyword>
<dbReference type="Gene3D" id="1.10.150.240">
    <property type="entry name" value="Putative phosphatase, domain 2"/>
    <property type="match status" value="1"/>
</dbReference>
<sequence length="214" mass="23718">MVKGVIFDMDGVLVDNSHMHIETFCRWCTSKGIDFPPEKVNSFFGMGNSDIFRSVMGLDITDEQVLEYAEEKEQLYRDLYSPTIKPLAGLISLLQDLRAKGIKIAVGSSAMRKNVDFVLDECGIRPYFDAISDGDMVAKAKPDPSIFLLAAELMNLKPEECLVFEDSFAGVEAARRAGMKVVAVATSFPKAQHKDYDAIIDDFSETSAQEIISI</sequence>
<evidence type="ECO:0000256" key="9">
    <source>
        <dbReference type="ARBA" id="ARBA00044968"/>
    </source>
</evidence>
<dbReference type="InterPro" id="IPR036412">
    <property type="entry name" value="HAD-like_sf"/>
</dbReference>
<dbReference type="PANTHER" id="PTHR46193">
    <property type="entry name" value="6-PHOSPHOGLUCONATE PHOSPHATASE"/>
    <property type="match status" value="1"/>
</dbReference>
<evidence type="ECO:0000256" key="8">
    <source>
        <dbReference type="ARBA" id="ARBA00044926"/>
    </source>
</evidence>
<reference evidence="11 12" key="1">
    <citation type="journal article" date="2015" name="Genome Announc.">
        <title>Complete Genome Sequence of the Novel Leech Symbiont Mucinivorans hirudinis M3T.</title>
        <authorList>
            <person name="Nelson M.C."/>
            <person name="Bomar L."/>
            <person name="Graf J."/>
        </authorList>
    </citation>
    <scope>NUCLEOTIDE SEQUENCE [LARGE SCALE GENOMIC DNA]</scope>
    <source>
        <strain evidence="12">M3</strain>
    </source>
</reference>
<keyword evidence="7" id="KW-0119">Carbohydrate metabolism</keyword>
<comment type="similarity">
    <text evidence="2">Belongs to the HAD-like hydrolase superfamily. CbbY/CbbZ/Gph/YieH family.</text>
</comment>
<evidence type="ECO:0000256" key="3">
    <source>
        <dbReference type="ARBA" id="ARBA00022553"/>
    </source>
</evidence>
<evidence type="ECO:0000256" key="5">
    <source>
        <dbReference type="ARBA" id="ARBA00022842"/>
    </source>
</evidence>
<keyword evidence="12" id="KW-1185">Reference proteome</keyword>
<dbReference type="PANTHER" id="PTHR46193:SF18">
    <property type="entry name" value="HEXITOL PHOSPHATASE B"/>
    <property type="match status" value="1"/>
</dbReference>
<keyword evidence="3" id="KW-0597">Phosphoprotein</keyword>
<dbReference type="SFLD" id="SFLDS00003">
    <property type="entry name" value="Haloacid_Dehalogenase"/>
    <property type="match status" value="1"/>
</dbReference>
<dbReference type="GO" id="GO:0008801">
    <property type="term" value="F:beta-phosphoglucomutase activity"/>
    <property type="evidence" value="ECO:0007669"/>
    <property type="project" value="UniProtKB-EC"/>
</dbReference>
<gene>
    <name evidence="11" type="ORF">BN938_1177</name>
</gene>
<dbReference type="Pfam" id="PF13419">
    <property type="entry name" value="HAD_2"/>
    <property type="match status" value="1"/>
</dbReference>
<dbReference type="NCBIfam" id="TIGR01509">
    <property type="entry name" value="HAD-SF-IA-v3"/>
    <property type="match status" value="1"/>
</dbReference>
<evidence type="ECO:0000313" key="12">
    <source>
        <dbReference type="Proteomes" id="UP000027616"/>
    </source>
</evidence>
<evidence type="ECO:0000256" key="10">
    <source>
        <dbReference type="ARBA" id="ARBA00044991"/>
    </source>
</evidence>
<dbReference type="Proteomes" id="UP000027616">
    <property type="component" value="Chromosome I"/>
</dbReference>
<dbReference type="SFLD" id="SFLDG01135">
    <property type="entry name" value="C1.5.6:_HAD__Beta-PGM__Phospha"/>
    <property type="match status" value="1"/>
</dbReference>
<dbReference type="GO" id="GO:0046872">
    <property type="term" value="F:metal ion binding"/>
    <property type="evidence" value="ECO:0007669"/>
    <property type="project" value="UniProtKB-KW"/>
</dbReference>
<accession>A0A060R7K8</accession>
<keyword evidence="6 11" id="KW-0413">Isomerase</keyword>
<evidence type="ECO:0000313" key="11">
    <source>
        <dbReference type="EMBL" id="CDN31271.1"/>
    </source>
</evidence>
<dbReference type="SFLD" id="SFLDG01129">
    <property type="entry name" value="C1.5:_HAD__Beta-PGM__Phosphata"/>
    <property type="match status" value="1"/>
</dbReference>
<evidence type="ECO:0000256" key="2">
    <source>
        <dbReference type="ARBA" id="ARBA00006171"/>
    </source>
</evidence>
<keyword evidence="5" id="KW-0460">Magnesium</keyword>
<evidence type="ECO:0000256" key="1">
    <source>
        <dbReference type="ARBA" id="ARBA00001946"/>
    </source>
</evidence>
<dbReference type="InterPro" id="IPR041492">
    <property type="entry name" value="HAD_2"/>
</dbReference>
<comment type="cofactor">
    <cofactor evidence="1">
        <name>Mg(2+)</name>
        <dbReference type="ChEBI" id="CHEBI:18420"/>
    </cofactor>
</comment>
<evidence type="ECO:0000256" key="6">
    <source>
        <dbReference type="ARBA" id="ARBA00023235"/>
    </source>
</evidence>